<dbReference type="CDD" id="cd05836">
    <property type="entry name" value="PWWP_GLYR1"/>
    <property type="match status" value="1"/>
</dbReference>
<name>A0A2S2PMH5_SCHGA</name>
<feature type="compositionally biased region" description="Polar residues" evidence="1">
    <location>
        <begin position="171"/>
        <end position="198"/>
    </location>
</feature>
<dbReference type="AlphaFoldDB" id="A0A2S2PMH5"/>
<evidence type="ECO:0000313" key="3">
    <source>
        <dbReference type="EMBL" id="MBY30661.1"/>
    </source>
</evidence>
<dbReference type="PROSITE" id="PS50812">
    <property type="entry name" value="PWWP"/>
    <property type="match status" value="1"/>
</dbReference>
<dbReference type="Gene3D" id="3.40.50.720">
    <property type="entry name" value="NAD(P)-binding Rossmann-like Domain"/>
    <property type="match status" value="1"/>
</dbReference>
<proteinExistence type="predicted"/>
<dbReference type="EMBL" id="GGMR01018042">
    <property type="protein sequence ID" value="MBY30661.1"/>
    <property type="molecule type" value="Transcribed_RNA"/>
</dbReference>
<evidence type="ECO:0000256" key="1">
    <source>
        <dbReference type="SAM" id="MobiDB-lite"/>
    </source>
</evidence>
<dbReference type="InterPro" id="IPR035501">
    <property type="entry name" value="GLYR1_PWWP"/>
</dbReference>
<dbReference type="InterPro" id="IPR000313">
    <property type="entry name" value="PWWP_dom"/>
</dbReference>
<dbReference type="GO" id="GO:0050661">
    <property type="term" value="F:NADP binding"/>
    <property type="evidence" value="ECO:0007669"/>
    <property type="project" value="InterPro"/>
</dbReference>
<evidence type="ECO:0000259" key="2">
    <source>
        <dbReference type="PROSITE" id="PS50812"/>
    </source>
</evidence>
<feature type="compositionally biased region" description="Polar residues" evidence="1">
    <location>
        <begin position="117"/>
        <end position="139"/>
    </location>
</feature>
<dbReference type="InterPro" id="IPR006115">
    <property type="entry name" value="6PGDH_NADP-bd"/>
</dbReference>
<sequence>MTTEWKYEVNDLVWAKMKGFPPWPGRVSEPTVQLNKKPKKNCKCIFFYGTNNYAWIELGCLKPYFQFKDTLSYSCKTVHFKEACKAIEQYITENNTNEGVNNGLSEAESRFENLVQNETPTFQPEKTKTSNIRNASMPSSEKAKKRRSKPVESTSNGPKKDKPKKPRLNSKVGQSSNNTDILTNLGLTNSHTSPLRKNNTLLDRPEVKTPEIAQLDISTISKSLMNKNILPSKLKFGFIGLGNMGSGIVKNLLNSGHKVIVWNRTPDKVRNSI</sequence>
<dbReference type="SMART" id="SM00293">
    <property type="entry name" value="PWWP"/>
    <property type="match status" value="1"/>
</dbReference>
<accession>A0A2S2PMH5</accession>
<protein>
    <submittedName>
        <fullName evidence="3">Putative oxidoreductase GLYR1</fullName>
    </submittedName>
</protein>
<dbReference type="Pfam" id="PF03446">
    <property type="entry name" value="NAD_binding_2"/>
    <property type="match status" value="1"/>
</dbReference>
<dbReference type="InterPro" id="IPR036291">
    <property type="entry name" value="NAD(P)-bd_dom_sf"/>
</dbReference>
<organism evidence="3">
    <name type="scientific">Schizaphis graminum</name>
    <name type="common">Green bug aphid</name>
    <dbReference type="NCBI Taxonomy" id="13262"/>
    <lineage>
        <taxon>Eukaryota</taxon>
        <taxon>Metazoa</taxon>
        <taxon>Ecdysozoa</taxon>
        <taxon>Arthropoda</taxon>
        <taxon>Hexapoda</taxon>
        <taxon>Insecta</taxon>
        <taxon>Pterygota</taxon>
        <taxon>Neoptera</taxon>
        <taxon>Paraneoptera</taxon>
        <taxon>Hemiptera</taxon>
        <taxon>Sternorrhyncha</taxon>
        <taxon>Aphidomorpha</taxon>
        <taxon>Aphidoidea</taxon>
        <taxon>Aphididae</taxon>
        <taxon>Aphidini</taxon>
        <taxon>Schizaphis</taxon>
    </lineage>
</organism>
<dbReference type="SUPFAM" id="SSF63748">
    <property type="entry name" value="Tudor/PWWP/MBT"/>
    <property type="match status" value="1"/>
</dbReference>
<dbReference type="Gene3D" id="2.30.30.140">
    <property type="match status" value="1"/>
</dbReference>
<gene>
    <name evidence="3" type="ORF">g.44243</name>
</gene>
<dbReference type="PANTHER" id="PTHR12550:SF70">
    <property type="entry name" value="JIL-1 ANCHORING AND STABILIZING PROTEIN, ISOFORM A"/>
    <property type="match status" value="1"/>
</dbReference>
<reference evidence="3" key="1">
    <citation type="submission" date="2018-04" db="EMBL/GenBank/DDBJ databases">
        <title>Transcriptome of Schizaphis graminum biotype I.</title>
        <authorList>
            <person name="Scully E.D."/>
            <person name="Geib S.M."/>
            <person name="Palmer N.A."/>
            <person name="Koch K."/>
            <person name="Bradshaw J."/>
            <person name="Heng-Moss T."/>
            <person name="Sarath G."/>
        </authorList>
    </citation>
    <scope>NUCLEOTIDE SEQUENCE</scope>
</reference>
<dbReference type="SUPFAM" id="SSF51735">
    <property type="entry name" value="NAD(P)-binding Rossmann-fold domains"/>
    <property type="match status" value="1"/>
</dbReference>
<feature type="domain" description="PWWP" evidence="2">
    <location>
        <begin position="9"/>
        <end position="67"/>
    </location>
</feature>
<feature type="region of interest" description="Disordered" evidence="1">
    <location>
        <begin position="117"/>
        <end position="198"/>
    </location>
</feature>
<dbReference type="Pfam" id="PF00855">
    <property type="entry name" value="PWWP"/>
    <property type="match status" value="1"/>
</dbReference>
<dbReference type="PANTHER" id="PTHR12550">
    <property type="entry name" value="HEPATOMA-DERIVED GROWTH FACTOR-RELATED"/>
    <property type="match status" value="1"/>
</dbReference>